<keyword evidence="2" id="KW-1185">Reference proteome</keyword>
<dbReference type="EMBL" id="BAAAPN010000017">
    <property type="protein sequence ID" value="GAA1748313.1"/>
    <property type="molecule type" value="Genomic_DNA"/>
</dbReference>
<protein>
    <submittedName>
        <fullName evidence="1">Antitoxin</fullName>
    </submittedName>
</protein>
<evidence type="ECO:0000313" key="1">
    <source>
        <dbReference type="EMBL" id="GAA1748313.1"/>
    </source>
</evidence>
<proteinExistence type="predicted"/>
<name>A0ABN2K566_9MICO</name>
<accession>A0ABN2K566</accession>
<comment type="caution">
    <text evidence="1">The sequence shown here is derived from an EMBL/GenBank/DDBJ whole genome shotgun (WGS) entry which is preliminary data.</text>
</comment>
<dbReference type="RefSeq" id="WP_344061920.1">
    <property type="nucleotide sequence ID" value="NZ_BAAAPN010000017.1"/>
</dbReference>
<reference evidence="1 2" key="1">
    <citation type="journal article" date="2019" name="Int. J. Syst. Evol. Microbiol.">
        <title>The Global Catalogue of Microorganisms (GCM) 10K type strain sequencing project: providing services to taxonomists for standard genome sequencing and annotation.</title>
        <authorList>
            <consortium name="The Broad Institute Genomics Platform"/>
            <consortium name="The Broad Institute Genome Sequencing Center for Infectious Disease"/>
            <person name="Wu L."/>
            <person name="Ma J."/>
        </authorList>
    </citation>
    <scope>NUCLEOTIDE SEQUENCE [LARGE SCALE GENOMIC DNA]</scope>
    <source>
        <strain evidence="1 2">JCM 15591</strain>
    </source>
</reference>
<sequence length="74" mass="7911">MRTTLSIDDEVFTAARVIAADEGRTIGSVISELARRSLSPTRLTVAADGFPVFDAPANLTPLTHDVVARALDEE</sequence>
<evidence type="ECO:0000313" key="2">
    <source>
        <dbReference type="Proteomes" id="UP001501475"/>
    </source>
</evidence>
<dbReference type="Proteomes" id="UP001501475">
    <property type="component" value="Unassembled WGS sequence"/>
</dbReference>
<gene>
    <name evidence="1" type="ORF">GCM10009810_06080</name>
</gene>
<organism evidence="1 2">
    <name type="scientific">Nostocoides vanveenii</name>
    <dbReference type="NCBI Taxonomy" id="330835"/>
    <lineage>
        <taxon>Bacteria</taxon>
        <taxon>Bacillati</taxon>
        <taxon>Actinomycetota</taxon>
        <taxon>Actinomycetes</taxon>
        <taxon>Micrococcales</taxon>
        <taxon>Intrasporangiaceae</taxon>
        <taxon>Nostocoides</taxon>
    </lineage>
</organism>